<feature type="domain" description="Cyclic nucleotide-binding" evidence="2">
    <location>
        <begin position="106"/>
        <end position="205"/>
    </location>
</feature>
<accession>A0A9P1G3M5</accession>
<feature type="compositionally biased region" description="Polar residues" evidence="1">
    <location>
        <begin position="386"/>
        <end position="401"/>
    </location>
</feature>
<dbReference type="InterPro" id="IPR018490">
    <property type="entry name" value="cNMP-bd_dom_sf"/>
</dbReference>
<name>A0A9P1G3M5_9DINO</name>
<dbReference type="InterPro" id="IPR050397">
    <property type="entry name" value="Env_Response_Regulators"/>
</dbReference>
<comment type="caution">
    <text evidence="3">The sequence shown here is derived from an EMBL/GenBank/DDBJ whole genome shotgun (WGS) entry which is preliminary data.</text>
</comment>
<feature type="region of interest" description="Disordered" evidence="1">
    <location>
        <begin position="1"/>
        <end position="54"/>
    </location>
</feature>
<dbReference type="PANTHER" id="PTHR24567:SF68">
    <property type="entry name" value="DNA-BINDING TRANSCRIPTIONAL DUAL REGULATOR CRP"/>
    <property type="match status" value="1"/>
</dbReference>
<evidence type="ECO:0000313" key="6">
    <source>
        <dbReference type="Proteomes" id="UP001152797"/>
    </source>
</evidence>
<dbReference type="InterPro" id="IPR014710">
    <property type="entry name" value="RmlC-like_jellyroll"/>
</dbReference>
<feature type="region of interest" description="Disordered" evidence="1">
    <location>
        <begin position="372"/>
        <end position="477"/>
    </location>
</feature>
<gene>
    <name evidence="3" type="ORF">C1SCF055_LOCUS25106</name>
</gene>
<dbReference type="PROSITE" id="PS50042">
    <property type="entry name" value="CNMP_BINDING_3"/>
    <property type="match status" value="1"/>
</dbReference>
<dbReference type="Gene3D" id="2.60.120.10">
    <property type="entry name" value="Jelly Rolls"/>
    <property type="match status" value="1"/>
</dbReference>
<protein>
    <submittedName>
        <fullName evidence="5">Cyclic nucleotide-binding domain-containing protein</fullName>
    </submittedName>
</protein>
<evidence type="ECO:0000259" key="2">
    <source>
        <dbReference type="PROSITE" id="PS50042"/>
    </source>
</evidence>
<feature type="compositionally biased region" description="Acidic residues" evidence="1">
    <location>
        <begin position="35"/>
        <end position="49"/>
    </location>
</feature>
<dbReference type="PROSITE" id="PS00888">
    <property type="entry name" value="CNMP_BINDING_1"/>
    <property type="match status" value="1"/>
</dbReference>
<feature type="compositionally biased region" description="Low complexity" evidence="1">
    <location>
        <begin position="372"/>
        <end position="385"/>
    </location>
</feature>
<dbReference type="Pfam" id="PF00027">
    <property type="entry name" value="cNMP_binding"/>
    <property type="match status" value="1"/>
</dbReference>
<evidence type="ECO:0000313" key="3">
    <source>
        <dbReference type="EMBL" id="CAI3998838.1"/>
    </source>
</evidence>
<organism evidence="3">
    <name type="scientific">Cladocopium goreaui</name>
    <dbReference type="NCBI Taxonomy" id="2562237"/>
    <lineage>
        <taxon>Eukaryota</taxon>
        <taxon>Sar</taxon>
        <taxon>Alveolata</taxon>
        <taxon>Dinophyceae</taxon>
        <taxon>Suessiales</taxon>
        <taxon>Symbiodiniaceae</taxon>
        <taxon>Cladocopium</taxon>
    </lineage>
</organism>
<dbReference type="SUPFAM" id="SSF51206">
    <property type="entry name" value="cAMP-binding domain-like"/>
    <property type="match status" value="1"/>
</dbReference>
<sequence>MSHLDDDSLSSGSGTLQAPDEEQRPAEALAPPAEDGLEFDELEEEEAEAGEVHMMSPSAHYVRLKVEQLGQVDSFRGISMSETPPTTAEQADAQAKVERALKRLLAFARSPGELATLLATELHITKLKAGEALCVVGEAADSMMVLVDGYAQIYGKEIGPIGVLGPGASLGEAALLGLLHVRTASVQALQDCAVVEIRQEVLERMKFRRVKESLLLLAFERFQQSQQRQPLASLALGIPSSAYSLASLVALMAERMDLPPGEAWWPAPDSHPSGPHFGVLVTGLAHLELSTGRYISRMRAGSYVPEGLLAEHDAILRAASNCLAYRIPQYDFLLAVGSHPECQDWYDRCREHEQLVRQALAQRLRNAAKAAASSRAAGASRSMLSPSQNRGQLSKATSVSTLKDLPTFPVEESCIRKQRRRRQPSGFRGDPRAWRSHGRPQSRSDSRPMAVESPGSRPSKMRCDSDGALPVVQPGGARTNLNRFTHGLGAPGDLYHCTVTSRPITR</sequence>
<reference evidence="3" key="1">
    <citation type="submission" date="2022-10" db="EMBL/GenBank/DDBJ databases">
        <authorList>
            <person name="Chen Y."/>
            <person name="Dougan E. K."/>
            <person name="Chan C."/>
            <person name="Rhodes N."/>
            <person name="Thang M."/>
        </authorList>
    </citation>
    <scope>NUCLEOTIDE SEQUENCE</scope>
</reference>
<dbReference type="PANTHER" id="PTHR24567">
    <property type="entry name" value="CRP FAMILY TRANSCRIPTIONAL REGULATORY PROTEIN"/>
    <property type="match status" value="1"/>
</dbReference>
<keyword evidence="6" id="KW-1185">Reference proteome</keyword>
<dbReference type="SMART" id="SM00100">
    <property type="entry name" value="cNMP"/>
    <property type="match status" value="1"/>
</dbReference>
<dbReference type="GO" id="GO:0003700">
    <property type="term" value="F:DNA-binding transcription factor activity"/>
    <property type="evidence" value="ECO:0007669"/>
    <property type="project" value="TreeGrafter"/>
</dbReference>
<dbReference type="InterPro" id="IPR018488">
    <property type="entry name" value="cNMP-bd_CS"/>
</dbReference>
<dbReference type="Proteomes" id="UP001152797">
    <property type="component" value="Unassembled WGS sequence"/>
</dbReference>
<evidence type="ECO:0000313" key="5">
    <source>
        <dbReference type="EMBL" id="CAL4786150.1"/>
    </source>
</evidence>
<dbReference type="EMBL" id="CAMXCT030002550">
    <property type="protein sequence ID" value="CAL4786150.1"/>
    <property type="molecule type" value="Genomic_DNA"/>
</dbReference>
<dbReference type="OrthoDB" id="423960at2759"/>
<dbReference type="AlphaFoldDB" id="A0A9P1G3M5"/>
<dbReference type="PROSITE" id="PS00889">
    <property type="entry name" value="CNMP_BINDING_2"/>
    <property type="match status" value="1"/>
</dbReference>
<dbReference type="GO" id="GO:0005829">
    <property type="term" value="C:cytosol"/>
    <property type="evidence" value="ECO:0007669"/>
    <property type="project" value="TreeGrafter"/>
</dbReference>
<dbReference type="InterPro" id="IPR000595">
    <property type="entry name" value="cNMP-bd_dom"/>
</dbReference>
<proteinExistence type="predicted"/>
<evidence type="ECO:0000313" key="4">
    <source>
        <dbReference type="EMBL" id="CAL1152213.1"/>
    </source>
</evidence>
<dbReference type="EMBL" id="CAMXCT020002550">
    <property type="protein sequence ID" value="CAL1152213.1"/>
    <property type="molecule type" value="Genomic_DNA"/>
</dbReference>
<evidence type="ECO:0000256" key="1">
    <source>
        <dbReference type="SAM" id="MobiDB-lite"/>
    </source>
</evidence>
<reference evidence="4" key="2">
    <citation type="submission" date="2024-04" db="EMBL/GenBank/DDBJ databases">
        <authorList>
            <person name="Chen Y."/>
            <person name="Shah S."/>
            <person name="Dougan E. K."/>
            <person name="Thang M."/>
            <person name="Chan C."/>
        </authorList>
    </citation>
    <scope>NUCLEOTIDE SEQUENCE [LARGE SCALE GENOMIC DNA]</scope>
</reference>
<dbReference type="CDD" id="cd00038">
    <property type="entry name" value="CAP_ED"/>
    <property type="match status" value="1"/>
</dbReference>
<dbReference type="EMBL" id="CAMXCT010002550">
    <property type="protein sequence ID" value="CAI3998838.1"/>
    <property type="molecule type" value="Genomic_DNA"/>
</dbReference>